<dbReference type="OrthoDB" id="9800443at2"/>
<proteinExistence type="predicted"/>
<gene>
    <name evidence="1" type="ORF">SBF1_2210004</name>
</gene>
<protein>
    <submittedName>
        <fullName evidence="1">Uncharacterized protein</fullName>
    </submittedName>
</protein>
<reference evidence="2" key="1">
    <citation type="submission" date="2018-02" db="EMBL/GenBank/DDBJ databases">
        <authorList>
            <person name="Hausmann B."/>
        </authorList>
    </citation>
    <scope>NUCLEOTIDE SEQUENCE [LARGE SCALE GENOMIC DNA]</scope>
    <source>
        <strain evidence="2">Peat soil MAG SbF1</strain>
    </source>
</reference>
<dbReference type="AlphaFoldDB" id="A0A2U3KL95"/>
<evidence type="ECO:0000313" key="1">
    <source>
        <dbReference type="EMBL" id="SPF40406.1"/>
    </source>
</evidence>
<sequence length="96" mass="11384">MRTKEEYYDLVLENRKIACNPEHLKCTCTQTLCEWHGRCRECVALHRYHQDHVPACFQTFINDKLKGIVKIGELTHQRNTENMLKNKIKSTLPQNK</sequence>
<accession>A0A2U3KL95</accession>
<dbReference type="Proteomes" id="UP000238916">
    <property type="component" value="Unassembled WGS sequence"/>
</dbReference>
<organism evidence="1 2">
    <name type="scientific">Candidatus Desulfosporosinus infrequens</name>
    <dbReference type="NCBI Taxonomy" id="2043169"/>
    <lineage>
        <taxon>Bacteria</taxon>
        <taxon>Bacillati</taxon>
        <taxon>Bacillota</taxon>
        <taxon>Clostridia</taxon>
        <taxon>Eubacteriales</taxon>
        <taxon>Desulfitobacteriaceae</taxon>
        <taxon>Desulfosporosinus</taxon>
    </lineage>
</organism>
<dbReference type="EMBL" id="OMOF01000137">
    <property type="protein sequence ID" value="SPF40406.1"/>
    <property type="molecule type" value="Genomic_DNA"/>
</dbReference>
<evidence type="ECO:0000313" key="2">
    <source>
        <dbReference type="Proteomes" id="UP000238916"/>
    </source>
</evidence>
<name>A0A2U3KL95_9FIRM</name>
<dbReference type="Pfam" id="PF20095">
    <property type="entry name" value="DUF6485"/>
    <property type="match status" value="1"/>
</dbReference>